<sequence>MPPQKLCARPGSNGNISSRTSFSSAWRLLIEQCLKKLPHFLRKPHSQLLQPTRDPQNPSPSAEPDKLVDVKKSEPREHGRRYSLGLVDRIQAGSLKAEPVGQCASRVPLVSNFYDN</sequence>
<dbReference type="Proteomes" id="UP000308267">
    <property type="component" value="Unassembled WGS sequence"/>
</dbReference>
<evidence type="ECO:0000313" key="2">
    <source>
        <dbReference type="EMBL" id="TGZ68187.1"/>
    </source>
</evidence>
<evidence type="ECO:0000313" key="3">
    <source>
        <dbReference type="Proteomes" id="UP000308267"/>
    </source>
</evidence>
<proteinExistence type="predicted"/>
<name>A0A4S2M2Z1_OPIFE</name>
<dbReference type="AlphaFoldDB" id="A0A4S2M2Z1"/>
<protein>
    <submittedName>
        <fullName evidence="2">Uncharacterized protein</fullName>
    </submittedName>
</protein>
<evidence type="ECO:0000256" key="1">
    <source>
        <dbReference type="SAM" id="MobiDB-lite"/>
    </source>
</evidence>
<comment type="caution">
    <text evidence="2">The sequence shown here is derived from an EMBL/GenBank/DDBJ whole genome shotgun (WGS) entry which is preliminary data.</text>
</comment>
<reference evidence="2 3" key="1">
    <citation type="journal article" date="2019" name="BMC Genomics">
        <title>New insights from Opisthorchis felineus genome: update on genomics of the epidemiologically important liver flukes.</title>
        <authorList>
            <person name="Ershov N.I."/>
            <person name="Mordvinov V.A."/>
            <person name="Prokhortchouk E.B."/>
            <person name="Pakharukova M.Y."/>
            <person name="Gunbin K.V."/>
            <person name="Ustyantsev K."/>
            <person name="Genaev M.A."/>
            <person name="Blinov A.G."/>
            <person name="Mazur A."/>
            <person name="Boulygina E."/>
            <person name="Tsygankova S."/>
            <person name="Khrameeva E."/>
            <person name="Chekanov N."/>
            <person name="Fan G."/>
            <person name="Xiao A."/>
            <person name="Zhang H."/>
            <person name="Xu X."/>
            <person name="Yang H."/>
            <person name="Solovyev V."/>
            <person name="Lee S.M."/>
            <person name="Liu X."/>
            <person name="Afonnikov D.A."/>
            <person name="Skryabin K.G."/>
        </authorList>
    </citation>
    <scope>NUCLEOTIDE SEQUENCE [LARGE SCALE GENOMIC DNA]</scope>
    <source>
        <strain evidence="2">AK-0245</strain>
        <tissue evidence="2">Whole organism</tissue>
    </source>
</reference>
<accession>A0A4S2M2Z1</accession>
<feature type="compositionally biased region" description="Polar residues" evidence="1">
    <location>
        <begin position="47"/>
        <end position="60"/>
    </location>
</feature>
<keyword evidence="3" id="KW-1185">Reference proteome</keyword>
<gene>
    <name evidence="2" type="ORF">CRM22_004396</name>
</gene>
<feature type="compositionally biased region" description="Basic and acidic residues" evidence="1">
    <location>
        <begin position="63"/>
        <end position="77"/>
    </location>
</feature>
<feature type="region of interest" description="Disordered" evidence="1">
    <location>
        <begin position="44"/>
        <end position="82"/>
    </location>
</feature>
<organism evidence="2 3">
    <name type="scientific">Opisthorchis felineus</name>
    <dbReference type="NCBI Taxonomy" id="147828"/>
    <lineage>
        <taxon>Eukaryota</taxon>
        <taxon>Metazoa</taxon>
        <taxon>Spiralia</taxon>
        <taxon>Lophotrochozoa</taxon>
        <taxon>Platyhelminthes</taxon>
        <taxon>Trematoda</taxon>
        <taxon>Digenea</taxon>
        <taxon>Opisthorchiida</taxon>
        <taxon>Opisthorchiata</taxon>
        <taxon>Opisthorchiidae</taxon>
        <taxon>Opisthorchis</taxon>
    </lineage>
</organism>
<dbReference type="EMBL" id="SJOL01006379">
    <property type="protein sequence ID" value="TGZ68187.1"/>
    <property type="molecule type" value="Genomic_DNA"/>
</dbReference>